<sequence length="210" mass="24933">MHQVWAINDLLCHFMRRYLHMMTPHCQYYSIWKFPTGSPGVRVKDFLKDLSVSSCDEMFPFMFFYVFAISVLGVLHNLIEFMHIFAKRKGIHVLRMWRPRDILMFSDGQLRRFRLVGNFFMIVAWSLLLYALVSVKPQFIDPWVMVSATATSIDGFFLFLDVLRRRRMCGLRSLLLLSITLINAFCVQCVKASLERIIHQNAQRNLVWWR</sequence>
<feature type="transmembrane region" description="Helical" evidence="1">
    <location>
        <begin position="58"/>
        <end position="79"/>
    </location>
</feature>
<evidence type="ECO:0000313" key="4">
    <source>
        <dbReference type="RefSeq" id="XP_016973479.1"/>
    </source>
</evidence>
<dbReference type="RefSeq" id="XP_016973479.1">
    <property type="nucleotide sequence ID" value="XM_017117990.1"/>
</dbReference>
<evidence type="ECO:0000313" key="3">
    <source>
        <dbReference type="Proteomes" id="UP001652680"/>
    </source>
</evidence>
<protein>
    <submittedName>
        <fullName evidence="4">Uncharacterized protein LOC108040499 isoform X1</fullName>
    </submittedName>
</protein>
<feature type="transmembrane region" description="Helical" evidence="1">
    <location>
        <begin position="113"/>
        <end position="131"/>
    </location>
</feature>
<dbReference type="OrthoDB" id="7968664at2759"/>
<reference evidence="3" key="1">
    <citation type="journal article" date="2021" name="Elife">
        <title>Highly contiguous assemblies of 101 drosophilid genomes.</title>
        <authorList>
            <person name="Kim B.Y."/>
            <person name="Wang J.R."/>
            <person name="Miller D.E."/>
            <person name="Barmina O."/>
            <person name="Delaney E."/>
            <person name="Thompson A."/>
            <person name="Comeault A.A."/>
            <person name="Peede D."/>
            <person name="D'Agostino E.R."/>
            <person name="Pelaez J."/>
            <person name="Aguilar J.M."/>
            <person name="Haji D."/>
            <person name="Matsunaga T."/>
            <person name="Armstrong E.E."/>
            <person name="Zych M."/>
            <person name="Ogawa Y."/>
            <person name="Stamenkovic-Radak M."/>
            <person name="Jelic M."/>
            <person name="Veselinovic M.S."/>
            <person name="Tanaskovic M."/>
            <person name="Eric P."/>
            <person name="Gao J.J."/>
            <person name="Katoh T.K."/>
            <person name="Toda M.J."/>
            <person name="Watabe H."/>
            <person name="Watada M."/>
            <person name="Davis J.S."/>
            <person name="Moyle L.C."/>
            <person name="Manoli G."/>
            <person name="Bertolini E."/>
            <person name="Kostal V."/>
            <person name="Hawley R.S."/>
            <person name="Takahashi A."/>
            <person name="Jones C.D."/>
            <person name="Price D.K."/>
            <person name="Whiteman N."/>
            <person name="Kopp A."/>
            <person name="Matute D.R."/>
            <person name="Petrov D.A."/>
        </authorList>
    </citation>
    <scope>NUCLEOTIDE SEQUENCE [LARGE SCALE GENOMIC DNA]</scope>
</reference>
<reference evidence="2" key="3">
    <citation type="submission" date="2025-05" db="UniProtKB">
        <authorList>
            <consortium name="EnsemblMetazoa"/>
        </authorList>
    </citation>
    <scope>IDENTIFICATION</scope>
</reference>
<keyword evidence="1" id="KW-0812">Transmembrane</keyword>
<feature type="transmembrane region" description="Helical" evidence="1">
    <location>
        <begin position="143"/>
        <end position="162"/>
    </location>
</feature>
<dbReference type="AlphaFoldDB" id="A0A6P4EA99"/>
<keyword evidence="1" id="KW-0472">Membrane</keyword>
<keyword evidence="1" id="KW-1133">Transmembrane helix</keyword>
<evidence type="ECO:0000256" key="1">
    <source>
        <dbReference type="SAM" id="Phobius"/>
    </source>
</evidence>
<dbReference type="EnsemblMetazoa" id="XM_017117990.2">
    <property type="protein sequence ID" value="XP_016973479.1"/>
    <property type="gene ID" value="LOC108040499"/>
</dbReference>
<reference evidence="4" key="2">
    <citation type="submission" date="2025-04" db="UniProtKB">
        <authorList>
            <consortium name="RefSeq"/>
        </authorList>
    </citation>
    <scope>IDENTIFICATION</scope>
</reference>
<dbReference type="Proteomes" id="UP001652680">
    <property type="component" value="Unassembled WGS sequence"/>
</dbReference>
<evidence type="ECO:0000313" key="2">
    <source>
        <dbReference type="EnsemblMetazoa" id="XP_016973479.1"/>
    </source>
</evidence>
<organism evidence="4">
    <name type="scientific">Drosophila rhopaloa</name>
    <name type="common">Fruit fly</name>
    <dbReference type="NCBI Taxonomy" id="1041015"/>
    <lineage>
        <taxon>Eukaryota</taxon>
        <taxon>Metazoa</taxon>
        <taxon>Ecdysozoa</taxon>
        <taxon>Arthropoda</taxon>
        <taxon>Hexapoda</taxon>
        <taxon>Insecta</taxon>
        <taxon>Pterygota</taxon>
        <taxon>Neoptera</taxon>
        <taxon>Endopterygota</taxon>
        <taxon>Diptera</taxon>
        <taxon>Brachycera</taxon>
        <taxon>Muscomorpha</taxon>
        <taxon>Ephydroidea</taxon>
        <taxon>Drosophilidae</taxon>
        <taxon>Drosophila</taxon>
        <taxon>Sophophora</taxon>
    </lineage>
</organism>
<name>A0A6P4EA99_DRORH</name>
<dbReference type="GeneID" id="108040499"/>
<keyword evidence="3" id="KW-1185">Reference proteome</keyword>
<proteinExistence type="predicted"/>
<accession>A0A6P4EA99</accession>
<gene>
    <name evidence="4" type="primary">LOC108040499</name>
    <name evidence="2" type="synonym">108040499</name>
</gene>